<accession>A0AAE1X666</accession>
<evidence type="ECO:0000256" key="3">
    <source>
        <dbReference type="ARBA" id="ARBA00022471"/>
    </source>
</evidence>
<evidence type="ECO:0000256" key="6">
    <source>
        <dbReference type="SAM" id="SignalP"/>
    </source>
</evidence>
<keyword evidence="4" id="KW-0964">Secreted</keyword>
<proteinExistence type="inferred from homology"/>
<evidence type="ECO:0000256" key="1">
    <source>
        <dbReference type="ARBA" id="ARBA00004613"/>
    </source>
</evidence>
<keyword evidence="5 6" id="KW-0732">Signal</keyword>
<sequence>MISFPYNILFLLVLSAFNPDLIFPVRAYNCEVTLINGSTNQALTAHCLANGTDVGTTTLDPAGFVSFLTPVAGDQRTVATCDLTLGNLHGRFDVFDSNEDRSRCSVRALSWRIDESGLYVFVDQQCTSAGRLQGSGKPPVIHITSAVGGNNLPKISLRIKAGGNLKGSAELSSGQEYQISVDVNDVYYASAVYGLKFASFHAYEAGRDKRHADVYWRADNLGFAVSYDKTKWEKQNIIKIVPPTISIRKSHTNYIHHNKQRIIYGFKTVANFPSDHHHLGFYPSLLCTITSSAQRRSPARDLFQERRSPTGTASSVKKRTIVLKSGDAGQVKTDVDAVYHAKARFGFKFTEFPAYYPGRDRGHAAIYWRADNGGFDFSYDNKSNWKRGATWKYSDL</sequence>
<dbReference type="GO" id="GO:0005576">
    <property type="term" value="C:extracellular region"/>
    <property type="evidence" value="ECO:0007669"/>
    <property type="project" value="UniProtKB-SubCell"/>
</dbReference>
<feature type="signal peptide" evidence="6">
    <location>
        <begin position="1"/>
        <end position="27"/>
    </location>
</feature>
<dbReference type="Proteomes" id="UP001289374">
    <property type="component" value="Unassembled WGS sequence"/>
</dbReference>
<feature type="chain" id="PRO_5041992841" evidence="6">
    <location>
        <begin position="28"/>
        <end position="396"/>
    </location>
</feature>
<dbReference type="EMBL" id="JACGWL010000003">
    <property type="protein sequence ID" value="KAK4406042.1"/>
    <property type="molecule type" value="Genomic_DNA"/>
</dbReference>
<keyword evidence="8" id="KW-1185">Reference proteome</keyword>
<gene>
    <name evidence="7" type="ORF">Sango_0610700</name>
</gene>
<dbReference type="GO" id="GO:0060320">
    <property type="term" value="P:rejection of self pollen"/>
    <property type="evidence" value="ECO:0007669"/>
    <property type="project" value="UniProtKB-KW"/>
</dbReference>
<evidence type="ECO:0000313" key="7">
    <source>
        <dbReference type="EMBL" id="KAK4406042.1"/>
    </source>
</evidence>
<dbReference type="AlphaFoldDB" id="A0AAE1X666"/>
<keyword evidence="3" id="KW-0713">Self-incompatibility</keyword>
<comment type="caution">
    <text evidence="7">The sequence shown here is derived from an EMBL/GenBank/DDBJ whole genome shotgun (WGS) entry which is preliminary data.</text>
</comment>
<evidence type="ECO:0000256" key="2">
    <source>
        <dbReference type="ARBA" id="ARBA00005581"/>
    </source>
</evidence>
<dbReference type="Pfam" id="PF05938">
    <property type="entry name" value="Self-incomp_S1"/>
    <property type="match status" value="1"/>
</dbReference>
<evidence type="ECO:0000313" key="8">
    <source>
        <dbReference type="Proteomes" id="UP001289374"/>
    </source>
</evidence>
<reference evidence="7" key="1">
    <citation type="submission" date="2020-06" db="EMBL/GenBank/DDBJ databases">
        <authorList>
            <person name="Li T."/>
            <person name="Hu X."/>
            <person name="Zhang T."/>
            <person name="Song X."/>
            <person name="Zhang H."/>
            <person name="Dai N."/>
            <person name="Sheng W."/>
            <person name="Hou X."/>
            <person name="Wei L."/>
        </authorList>
    </citation>
    <scope>NUCLEOTIDE SEQUENCE</scope>
    <source>
        <strain evidence="7">K16</strain>
        <tissue evidence="7">Leaf</tissue>
    </source>
</reference>
<comment type="similarity">
    <text evidence="2">Belongs to the plant self-incompatibility (S1) protein family.</text>
</comment>
<protein>
    <submittedName>
        <fullName evidence="7">Uncharacterized protein</fullName>
    </submittedName>
</protein>
<dbReference type="PANTHER" id="PTHR35630">
    <property type="entry name" value="LEGUMINOSIN GROUP486 SECRETED PEPTIDE"/>
    <property type="match status" value="1"/>
</dbReference>
<dbReference type="InterPro" id="IPR010264">
    <property type="entry name" value="Self-incomp_S1"/>
</dbReference>
<organism evidence="7 8">
    <name type="scientific">Sesamum angolense</name>
    <dbReference type="NCBI Taxonomy" id="2727404"/>
    <lineage>
        <taxon>Eukaryota</taxon>
        <taxon>Viridiplantae</taxon>
        <taxon>Streptophyta</taxon>
        <taxon>Embryophyta</taxon>
        <taxon>Tracheophyta</taxon>
        <taxon>Spermatophyta</taxon>
        <taxon>Magnoliopsida</taxon>
        <taxon>eudicotyledons</taxon>
        <taxon>Gunneridae</taxon>
        <taxon>Pentapetalae</taxon>
        <taxon>asterids</taxon>
        <taxon>lamiids</taxon>
        <taxon>Lamiales</taxon>
        <taxon>Pedaliaceae</taxon>
        <taxon>Sesamum</taxon>
    </lineage>
</organism>
<reference evidence="7" key="2">
    <citation type="journal article" date="2024" name="Plant">
        <title>Genomic evolution and insights into agronomic trait innovations of Sesamum species.</title>
        <authorList>
            <person name="Miao H."/>
            <person name="Wang L."/>
            <person name="Qu L."/>
            <person name="Liu H."/>
            <person name="Sun Y."/>
            <person name="Le M."/>
            <person name="Wang Q."/>
            <person name="Wei S."/>
            <person name="Zheng Y."/>
            <person name="Lin W."/>
            <person name="Duan Y."/>
            <person name="Cao H."/>
            <person name="Xiong S."/>
            <person name="Wang X."/>
            <person name="Wei L."/>
            <person name="Li C."/>
            <person name="Ma Q."/>
            <person name="Ju M."/>
            <person name="Zhao R."/>
            <person name="Li G."/>
            <person name="Mu C."/>
            <person name="Tian Q."/>
            <person name="Mei H."/>
            <person name="Zhang T."/>
            <person name="Gao T."/>
            <person name="Zhang H."/>
        </authorList>
    </citation>
    <scope>NUCLEOTIDE SEQUENCE</scope>
    <source>
        <strain evidence="7">K16</strain>
    </source>
</reference>
<dbReference type="PANTHER" id="PTHR35630:SF1">
    <property type="entry name" value="LEGUMINOSIN GROUP486 SECRETED PEPTIDE"/>
    <property type="match status" value="1"/>
</dbReference>
<comment type="subcellular location">
    <subcellularLocation>
        <location evidence="1">Secreted</location>
    </subcellularLocation>
</comment>
<evidence type="ECO:0000256" key="5">
    <source>
        <dbReference type="ARBA" id="ARBA00022729"/>
    </source>
</evidence>
<evidence type="ECO:0000256" key="4">
    <source>
        <dbReference type="ARBA" id="ARBA00022525"/>
    </source>
</evidence>
<name>A0AAE1X666_9LAMI</name>